<dbReference type="SUPFAM" id="SSF47413">
    <property type="entry name" value="lambda repressor-like DNA-binding domains"/>
    <property type="match status" value="1"/>
</dbReference>
<dbReference type="GO" id="GO:0003700">
    <property type="term" value="F:DNA-binding transcription factor activity"/>
    <property type="evidence" value="ECO:0007669"/>
    <property type="project" value="TreeGrafter"/>
</dbReference>
<dbReference type="STRING" id="1215089.BBI08_04410"/>
<dbReference type="AlphaFoldDB" id="A0A1C7DP37"/>
<dbReference type="SUPFAM" id="SSF53822">
    <property type="entry name" value="Periplasmic binding protein-like I"/>
    <property type="match status" value="1"/>
</dbReference>
<evidence type="ECO:0000256" key="3">
    <source>
        <dbReference type="ARBA" id="ARBA00023163"/>
    </source>
</evidence>
<keyword evidence="1" id="KW-0805">Transcription regulation</keyword>
<dbReference type="Pfam" id="PF00356">
    <property type="entry name" value="LacI"/>
    <property type="match status" value="1"/>
</dbReference>
<protein>
    <submittedName>
        <fullName evidence="5">LacI family transcriptional regulator</fullName>
    </submittedName>
</protein>
<dbReference type="InterPro" id="IPR046335">
    <property type="entry name" value="LacI/GalR-like_sensor"/>
</dbReference>
<dbReference type="Gene3D" id="1.10.260.40">
    <property type="entry name" value="lambda repressor-like DNA-binding domains"/>
    <property type="match status" value="1"/>
</dbReference>
<feature type="domain" description="HTH lacI-type" evidence="4">
    <location>
        <begin position="4"/>
        <end position="58"/>
    </location>
</feature>
<dbReference type="CDD" id="cd06267">
    <property type="entry name" value="PBP1_LacI_sugar_binding-like"/>
    <property type="match status" value="1"/>
</dbReference>
<dbReference type="InterPro" id="IPR010982">
    <property type="entry name" value="Lambda_DNA-bd_dom_sf"/>
</dbReference>
<dbReference type="Gene3D" id="3.40.50.2300">
    <property type="match status" value="2"/>
</dbReference>
<dbReference type="InterPro" id="IPR000843">
    <property type="entry name" value="HTH_LacI"/>
</dbReference>
<dbReference type="EMBL" id="CP016537">
    <property type="protein sequence ID" value="ANU13128.1"/>
    <property type="molecule type" value="Genomic_DNA"/>
</dbReference>
<dbReference type="SMART" id="SM00354">
    <property type="entry name" value="HTH_LACI"/>
    <property type="match status" value="1"/>
</dbReference>
<keyword evidence="2" id="KW-0238">DNA-binding</keyword>
<proteinExistence type="predicted"/>
<dbReference type="GO" id="GO:0000976">
    <property type="term" value="F:transcription cis-regulatory region binding"/>
    <property type="evidence" value="ECO:0007669"/>
    <property type="project" value="TreeGrafter"/>
</dbReference>
<organism evidence="5 6">
    <name type="scientific">Planococcus halocryophilus</name>
    <dbReference type="NCBI Taxonomy" id="1215089"/>
    <lineage>
        <taxon>Bacteria</taxon>
        <taxon>Bacillati</taxon>
        <taxon>Bacillota</taxon>
        <taxon>Bacilli</taxon>
        <taxon>Bacillales</taxon>
        <taxon>Caryophanaceae</taxon>
        <taxon>Planococcus</taxon>
    </lineage>
</organism>
<dbReference type="PROSITE" id="PS50932">
    <property type="entry name" value="HTH_LACI_2"/>
    <property type="match status" value="1"/>
</dbReference>
<dbReference type="InterPro" id="IPR028082">
    <property type="entry name" value="Peripla_BP_I"/>
</dbReference>
<gene>
    <name evidence="5" type="ORF">BBI08_04410</name>
</gene>
<dbReference type="KEGG" id="phc:BBI08_04410"/>
<dbReference type="Proteomes" id="UP000092687">
    <property type="component" value="Chromosome"/>
</dbReference>
<evidence type="ECO:0000256" key="1">
    <source>
        <dbReference type="ARBA" id="ARBA00023015"/>
    </source>
</evidence>
<sequence>MGMVSTTDVAKYAGVSQTTVSRVLNKPDQVKKETYDKVMNAVNELNYSAVEAEKTNSLMVKTKTISLIVGALNDPIYMNAVPTIISTAQEQGYQVNIHFIAESRELETYETVLSSKPNGIIVISTLLNKTVHDQLIDSTIPFVALNTSGIASQHTIGLNDVEAGYLAAKHLIDVKHFEIAWVGGTLSSPSTKDRLLGFVQSLQEAKFKIRKKRLVVTDLDKFSLFEAFENLQALKKKPTAIVAATDEIAIQMMDFYKEAGYQVPEDISIVGIGNSEMGQHSALALTSVGTSDSLANLGQEAVKRLFDLVIGNQDEAFHVNREVVLYERATTGALQS</sequence>
<reference evidence="6" key="1">
    <citation type="submission" date="2016-07" db="EMBL/GenBank/DDBJ databases">
        <authorList>
            <person name="See-Too W.S."/>
        </authorList>
    </citation>
    <scope>NUCLEOTIDE SEQUENCE [LARGE SCALE GENOMIC DNA]</scope>
    <source>
        <strain evidence="6">DSM 24743</strain>
    </source>
</reference>
<dbReference type="Pfam" id="PF13377">
    <property type="entry name" value="Peripla_BP_3"/>
    <property type="match status" value="1"/>
</dbReference>
<dbReference type="PANTHER" id="PTHR30146:SF109">
    <property type="entry name" value="HTH-TYPE TRANSCRIPTIONAL REGULATOR GALS"/>
    <property type="match status" value="1"/>
</dbReference>
<dbReference type="OrthoDB" id="9796186at2"/>
<dbReference type="CDD" id="cd01392">
    <property type="entry name" value="HTH_LacI"/>
    <property type="match status" value="1"/>
</dbReference>
<evidence type="ECO:0000313" key="6">
    <source>
        <dbReference type="Proteomes" id="UP000092687"/>
    </source>
</evidence>
<dbReference type="PANTHER" id="PTHR30146">
    <property type="entry name" value="LACI-RELATED TRANSCRIPTIONAL REPRESSOR"/>
    <property type="match status" value="1"/>
</dbReference>
<evidence type="ECO:0000259" key="4">
    <source>
        <dbReference type="PROSITE" id="PS50932"/>
    </source>
</evidence>
<keyword evidence="3" id="KW-0804">Transcription</keyword>
<evidence type="ECO:0000313" key="5">
    <source>
        <dbReference type="EMBL" id="ANU13128.1"/>
    </source>
</evidence>
<accession>A0A1C7DP37</accession>
<keyword evidence="6" id="KW-1185">Reference proteome</keyword>
<evidence type="ECO:0000256" key="2">
    <source>
        <dbReference type="ARBA" id="ARBA00023125"/>
    </source>
</evidence>
<reference evidence="6" key="2">
    <citation type="submission" date="2016-10" db="EMBL/GenBank/DDBJ databases">
        <authorList>
            <person name="See-Too W.S."/>
        </authorList>
    </citation>
    <scope>NUCLEOTIDE SEQUENCE [LARGE SCALE GENOMIC DNA]</scope>
    <source>
        <strain evidence="6">DSM 24743</strain>
    </source>
</reference>
<name>A0A1C7DP37_9BACL</name>